<organism evidence="1 2">
    <name type="scientific">Staphylococcus rostri</name>
    <dbReference type="NCBI Taxonomy" id="522262"/>
    <lineage>
        <taxon>Bacteria</taxon>
        <taxon>Bacillati</taxon>
        <taxon>Bacillota</taxon>
        <taxon>Bacilli</taxon>
        <taxon>Bacillales</taxon>
        <taxon>Staphylococcaceae</taxon>
        <taxon>Staphylococcus</taxon>
    </lineage>
</organism>
<reference evidence="1 2" key="1">
    <citation type="submission" date="2017-08" db="EMBL/GenBank/DDBJ databases">
        <title>Draft genome sequences of 64 type strains of genus Staph aureus.</title>
        <authorList>
            <person name="Cole K."/>
            <person name="Golubchik T."/>
            <person name="Russell J."/>
            <person name="Foster D."/>
            <person name="Llewelyn M."/>
            <person name="Wilson D."/>
            <person name="Crook D."/>
            <person name="Paul J."/>
        </authorList>
    </citation>
    <scope>NUCLEOTIDE SEQUENCE [LARGE SCALE GENOMIC DNA]</scope>
    <source>
        <strain evidence="1 2">DSM 21968</strain>
    </source>
</reference>
<comment type="caution">
    <text evidence="1">The sequence shown here is derived from an EMBL/GenBank/DDBJ whole genome shotgun (WGS) entry which is preliminary data.</text>
</comment>
<evidence type="ECO:0000313" key="2">
    <source>
        <dbReference type="Proteomes" id="UP000242752"/>
    </source>
</evidence>
<dbReference type="InterPro" id="IPR021146">
    <property type="entry name" value="Phage_gp6-like_head-tail"/>
</dbReference>
<accession>A0A2K3YWB4</accession>
<gene>
    <name evidence="1" type="ORF">CD122_01140</name>
</gene>
<sequence>MEPVEVKRLNQMPIDDTSNDEVLDDLIVFYKGIAEEYCNKTFDKPYPFGVRKFIAESIKYGSTGNISSRSMGTVSYTFVTELPKATYRHLRPLRKLRW</sequence>
<dbReference type="AlphaFoldDB" id="A0A2K3YWB4"/>
<dbReference type="EMBL" id="PPRF01000010">
    <property type="protein sequence ID" value="PNZ29903.1"/>
    <property type="molecule type" value="Genomic_DNA"/>
</dbReference>
<dbReference type="Proteomes" id="UP000242752">
    <property type="component" value="Unassembled WGS sequence"/>
</dbReference>
<keyword evidence="2" id="KW-1185">Reference proteome</keyword>
<name>A0A2K3YWB4_9STAP</name>
<dbReference type="RefSeq" id="WP_103357188.1">
    <property type="nucleotide sequence ID" value="NZ_PPRF01000010.1"/>
</dbReference>
<dbReference type="CDD" id="cd08055">
    <property type="entry name" value="gp15"/>
    <property type="match status" value="1"/>
</dbReference>
<protein>
    <submittedName>
        <fullName evidence="1">Phage head-tail adapter protein</fullName>
    </submittedName>
</protein>
<proteinExistence type="predicted"/>
<evidence type="ECO:0000313" key="1">
    <source>
        <dbReference type="EMBL" id="PNZ29903.1"/>
    </source>
</evidence>
<dbReference type="OrthoDB" id="2408702at2"/>
<dbReference type="Gene3D" id="1.10.246.150">
    <property type="match status" value="1"/>
</dbReference>
<dbReference type="Pfam" id="PF05135">
    <property type="entry name" value="Phage_connect_1"/>
    <property type="match status" value="1"/>
</dbReference>
<dbReference type="InterPro" id="IPR053746">
    <property type="entry name" value="Viral_HT_Connector_Assembly"/>
</dbReference>